<comment type="caution">
    <text evidence="2">The sequence shown here is derived from an EMBL/GenBank/DDBJ whole genome shotgun (WGS) entry which is preliminary data.</text>
</comment>
<proteinExistence type="predicted"/>
<dbReference type="InterPro" id="IPR011051">
    <property type="entry name" value="RmlC_Cupin_sf"/>
</dbReference>
<dbReference type="RefSeq" id="WP_386766598.1">
    <property type="nucleotide sequence ID" value="NZ_JBHSTI010000008.1"/>
</dbReference>
<dbReference type="Proteomes" id="UP001596138">
    <property type="component" value="Unassembled WGS sequence"/>
</dbReference>
<protein>
    <submittedName>
        <fullName evidence="2">Cupin domain-containing protein</fullName>
    </submittedName>
</protein>
<dbReference type="InterPro" id="IPR008579">
    <property type="entry name" value="UGlyAH_Cupin_dom"/>
</dbReference>
<evidence type="ECO:0000313" key="2">
    <source>
        <dbReference type="EMBL" id="MFC6238408.1"/>
    </source>
</evidence>
<dbReference type="Pfam" id="PF05899">
    <property type="entry name" value="Cupin_3"/>
    <property type="match status" value="1"/>
</dbReference>
<evidence type="ECO:0000259" key="1">
    <source>
        <dbReference type="Pfam" id="PF05899"/>
    </source>
</evidence>
<organism evidence="2 3">
    <name type="scientific">Longivirga aurantiaca</name>
    <dbReference type="NCBI Taxonomy" id="1837743"/>
    <lineage>
        <taxon>Bacteria</taxon>
        <taxon>Bacillati</taxon>
        <taxon>Actinomycetota</taxon>
        <taxon>Actinomycetes</taxon>
        <taxon>Sporichthyales</taxon>
        <taxon>Sporichthyaceae</taxon>
        <taxon>Longivirga</taxon>
    </lineage>
</organism>
<dbReference type="SUPFAM" id="SSF51182">
    <property type="entry name" value="RmlC-like cupins"/>
    <property type="match status" value="1"/>
</dbReference>
<dbReference type="Gene3D" id="2.60.120.10">
    <property type="entry name" value="Jelly Rolls"/>
    <property type="match status" value="1"/>
</dbReference>
<name>A0ABW1T146_9ACTN</name>
<dbReference type="EMBL" id="JBHSTI010000008">
    <property type="protein sequence ID" value="MFC6238408.1"/>
    <property type="molecule type" value="Genomic_DNA"/>
</dbReference>
<sequence>MISSFLAPAVDVSLAVPADGSAPTGIGEGFAGAGLESGVWVHEVGTSTGDFGDEMFVVLSGRGVVTCQNGGRIDLAPGVVGVLHAGDITSWEITETLRKVWIVAAGE</sequence>
<accession>A0ABW1T146</accession>
<keyword evidence="3" id="KW-1185">Reference proteome</keyword>
<dbReference type="InterPro" id="IPR014710">
    <property type="entry name" value="RmlC-like_jellyroll"/>
</dbReference>
<reference evidence="3" key="1">
    <citation type="journal article" date="2019" name="Int. J. Syst. Evol. Microbiol.">
        <title>The Global Catalogue of Microorganisms (GCM) 10K type strain sequencing project: providing services to taxonomists for standard genome sequencing and annotation.</title>
        <authorList>
            <consortium name="The Broad Institute Genomics Platform"/>
            <consortium name="The Broad Institute Genome Sequencing Center for Infectious Disease"/>
            <person name="Wu L."/>
            <person name="Ma J."/>
        </authorList>
    </citation>
    <scope>NUCLEOTIDE SEQUENCE [LARGE SCALE GENOMIC DNA]</scope>
    <source>
        <strain evidence="3">CGMCC 4.7317</strain>
    </source>
</reference>
<evidence type="ECO:0000313" key="3">
    <source>
        <dbReference type="Proteomes" id="UP001596138"/>
    </source>
</evidence>
<gene>
    <name evidence="2" type="ORF">ACFQGU_11015</name>
</gene>
<feature type="domain" description="(S)-ureidoglycine aminohydrolase cupin" evidence="1">
    <location>
        <begin position="37"/>
        <end position="100"/>
    </location>
</feature>